<protein>
    <submittedName>
        <fullName evidence="6">Mediator of RNA polymerase II transcription subunit 4</fullName>
    </submittedName>
</protein>
<keyword evidence="5" id="KW-0539">Nucleus</keyword>
<evidence type="ECO:0000256" key="3">
    <source>
        <dbReference type="ARBA" id="ARBA00023015"/>
    </source>
</evidence>
<name>A0A699U1J1_TANCI</name>
<dbReference type="GO" id="GO:0006357">
    <property type="term" value="P:regulation of transcription by RNA polymerase II"/>
    <property type="evidence" value="ECO:0007669"/>
    <property type="project" value="InterPro"/>
</dbReference>
<dbReference type="GO" id="GO:0070847">
    <property type="term" value="C:core mediator complex"/>
    <property type="evidence" value="ECO:0007669"/>
    <property type="project" value="TreeGrafter"/>
</dbReference>
<dbReference type="AlphaFoldDB" id="A0A699U1J1"/>
<dbReference type="PANTHER" id="PTHR13208">
    <property type="entry name" value="MEDIATOR OF RNA POLYMERASE II TRANSCRIPTION SUBUNIT 4"/>
    <property type="match status" value="1"/>
</dbReference>
<comment type="subcellular location">
    <subcellularLocation>
        <location evidence="1">Nucleus</location>
    </subcellularLocation>
</comment>
<dbReference type="GO" id="GO:0003712">
    <property type="term" value="F:transcription coregulator activity"/>
    <property type="evidence" value="ECO:0007669"/>
    <property type="project" value="InterPro"/>
</dbReference>
<dbReference type="InterPro" id="IPR019258">
    <property type="entry name" value="Mediator_Med4"/>
</dbReference>
<feature type="non-terminal residue" evidence="6">
    <location>
        <position position="1"/>
    </location>
</feature>
<dbReference type="GO" id="GO:0016592">
    <property type="term" value="C:mediator complex"/>
    <property type="evidence" value="ECO:0007669"/>
    <property type="project" value="InterPro"/>
</dbReference>
<keyword evidence="4" id="KW-0804">Transcription</keyword>
<reference evidence="6" key="1">
    <citation type="journal article" date="2019" name="Sci. Rep.">
        <title>Draft genome of Tanacetum cinerariifolium, the natural source of mosquito coil.</title>
        <authorList>
            <person name="Yamashiro T."/>
            <person name="Shiraishi A."/>
            <person name="Satake H."/>
            <person name="Nakayama K."/>
        </authorList>
    </citation>
    <scope>NUCLEOTIDE SEQUENCE</scope>
</reference>
<comment type="similarity">
    <text evidence="2">Belongs to the Mediator complex subunit 4 family.</text>
</comment>
<dbReference type="PANTHER" id="PTHR13208:SF2">
    <property type="entry name" value="MEDIATOR OF RNA POLYMERASE II TRANSCRIPTION SUBUNIT 4"/>
    <property type="match status" value="1"/>
</dbReference>
<evidence type="ECO:0000256" key="1">
    <source>
        <dbReference type="ARBA" id="ARBA00004123"/>
    </source>
</evidence>
<evidence type="ECO:0000256" key="2">
    <source>
        <dbReference type="ARBA" id="ARBA00009626"/>
    </source>
</evidence>
<evidence type="ECO:0000256" key="4">
    <source>
        <dbReference type="ARBA" id="ARBA00023163"/>
    </source>
</evidence>
<accession>A0A699U1J1</accession>
<dbReference type="EMBL" id="BKCJ011285080">
    <property type="protein sequence ID" value="GFD15236.1"/>
    <property type="molecule type" value="Genomic_DNA"/>
</dbReference>
<proteinExistence type="inferred from homology"/>
<organism evidence="6">
    <name type="scientific">Tanacetum cinerariifolium</name>
    <name type="common">Dalmatian daisy</name>
    <name type="synonym">Chrysanthemum cinerariifolium</name>
    <dbReference type="NCBI Taxonomy" id="118510"/>
    <lineage>
        <taxon>Eukaryota</taxon>
        <taxon>Viridiplantae</taxon>
        <taxon>Streptophyta</taxon>
        <taxon>Embryophyta</taxon>
        <taxon>Tracheophyta</taxon>
        <taxon>Spermatophyta</taxon>
        <taxon>Magnoliopsida</taxon>
        <taxon>eudicotyledons</taxon>
        <taxon>Gunneridae</taxon>
        <taxon>Pentapetalae</taxon>
        <taxon>asterids</taxon>
        <taxon>campanulids</taxon>
        <taxon>Asterales</taxon>
        <taxon>Asteraceae</taxon>
        <taxon>Asteroideae</taxon>
        <taxon>Anthemideae</taxon>
        <taxon>Anthemidinae</taxon>
        <taxon>Tanacetum</taxon>
    </lineage>
</organism>
<comment type="caution">
    <text evidence="6">The sequence shown here is derived from an EMBL/GenBank/DDBJ whole genome shotgun (WGS) entry which is preliminary data.</text>
</comment>
<evidence type="ECO:0000256" key="5">
    <source>
        <dbReference type="ARBA" id="ARBA00023242"/>
    </source>
</evidence>
<gene>
    <name evidence="6" type="ORF">Tci_887205</name>
</gene>
<evidence type="ECO:0000313" key="6">
    <source>
        <dbReference type="EMBL" id="GFD15236.1"/>
    </source>
</evidence>
<sequence>SYAHRISYTTFVPPEFGAGTTPLRGALPSVPQEEQMCASQLYAFTDLDVGLPPENKDKFTIEALAENLSDANPIAHMRIIDMIPPNIVIPSGWKPGMHVQLPTDLSILPPAGWKPGDPVALHHLDALDVPHRIKEQQPQPAHVLGFVRGPQPIQVRHI</sequence>
<keyword evidence="3" id="KW-0805">Transcription regulation</keyword>